<evidence type="ECO:0000256" key="1">
    <source>
        <dbReference type="ARBA" id="ARBA00022884"/>
    </source>
</evidence>
<dbReference type="PROSITE" id="PS50102">
    <property type="entry name" value="RRM"/>
    <property type="match status" value="1"/>
</dbReference>
<reference evidence="4" key="1">
    <citation type="submission" date="2025-08" db="UniProtKB">
        <authorList>
            <consortium name="Ensembl"/>
        </authorList>
    </citation>
    <scope>IDENTIFICATION</scope>
</reference>
<dbReference type="AlphaFoldDB" id="A0A3Q2GEM1"/>
<dbReference type="SMART" id="SM00360">
    <property type="entry name" value="RRM"/>
    <property type="match status" value="1"/>
</dbReference>
<evidence type="ECO:0000259" key="3">
    <source>
        <dbReference type="PROSITE" id="PS50102"/>
    </source>
</evidence>
<dbReference type="InterPro" id="IPR000504">
    <property type="entry name" value="RRM_dom"/>
</dbReference>
<keyword evidence="1 2" id="KW-0694">RNA-binding</keyword>
<dbReference type="InterPro" id="IPR012677">
    <property type="entry name" value="Nucleotide-bd_a/b_plait_sf"/>
</dbReference>
<evidence type="ECO:0000256" key="2">
    <source>
        <dbReference type="PROSITE-ProRule" id="PRU00176"/>
    </source>
</evidence>
<reference evidence="4" key="2">
    <citation type="submission" date="2025-09" db="UniProtKB">
        <authorList>
            <consortium name="Ensembl"/>
        </authorList>
    </citation>
    <scope>IDENTIFICATION</scope>
</reference>
<feature type="domain" description="RRM" evidence="3">
    <location>
        <begin position="39"/>
        <end position="116"/>
    </location>
</feature>
<dbReference type="Pfam" id="PF00076">
    <property type="entry name" value="RRM_1"/>
    <property type="match status" value="1"/>
</dbReference>
<dbReference type="GO" id="GO:0045948">
    <property type="term" value="P:positive regulation of translational initiation"/>
    <property type="evidence" value="ECO:0007669"/>
    <property type="project" value="TreeGrafter"/>
</dbReference>
<dbReference type="GO" id="GO:0005737">
    <property type="term" value="C:cytoplasm"/>
    <property type="evidence" value="ECO:0007669"/>
    <property type="project" value="TreeGrafter"/>
</dbReference>
<name>A0A3Q2GEM1_CYPVA</name>
<dbReference type="PANTHER" id="PTHR11176:SF57">
    <property type="entry name" value="PROTEIN BOULE"/>
    <property type="match status" value="1"/>
</dbReference>
<dbReference type="Gene3D" id="3.30.70.330">
    <property type="match status" value="1"/>
</dbReference>
<dbReference type="SUPFAM" id="SSF54928">
    <property type="entry name" value="RNA-binding domain, RBD"/>
    <property type="match status" value="1"/>
</dbReference>
<dbReference type="GO" id="GO:0008494">
    <property type="term" value="F:translation activator activity"/>
    <property type="evidence" value="ECO:0007669"/>
    <property type="project" value="TreeGrafter"/>
</dbReference>
<dbReference type="GO" id="GO:0003730">
    <property type="term" value="F:mRNA 3'-UTR binding"/>
    <property type="evidence" value="ECO:0007669"/>
    <property type="project" value="TreeGrafter"/>
</dbReference>
<dbReference type="InterPro" id="IPR035979">
    <property type="entry name" value="RBD_domain_sf"/>
</dbReference>
<dbReference type="PANTHER" id="PTHR11176">
    <property type="entry name" value="BOULE-RELATED"/>
    <property type="match status" value="1"/>
</dbReference>
<evidence type="ECO:0000313" key="5">
    <source>
        <dbReference type="Proteomes" id="UP000265020"/>
    </source>
</evidence>
<evidence type="ECO:0000313" key="4">
    <source>
        <dbReference type="Ensembl" id="ENSCVAP00000024130.1"/>
    </source>
</evidence>
<keyword evidence="5" id="KW-1185">Reference proteome</keyword>
<dbReference type="GO" id="GO:0070935">
    <property type="term" value="P:3'-UTR-mediated mRNA stabilization"/>
    <property type="evidence" value="ECO:0007669"/>
    <property type="project" value="TreeGrafter"/>
</dbReference>
<protein>
    <submittedName>
        <fullName evidence="4">Boule homolog, RNA binding protein</fullName>
    </submittedName>
</protein>
<accession>A0A3Q2GEM1</accession>
<dbReference type="OMA" id="MSCGTFY"/>
<dbReference type="Ensembl" id="ENSCVAT00000004960.1">
    <property type="protein sequence ID" value="ENSCVAP00000024130.1"/>
    <property type="gene ID" value="ENSCVAG00000008027.1"/>
</dbReference>
<dbReference type="GeneTree" id="ENSGT00530000063480"/>
<organism evidence="4 5">
    <name type="scientific">Cyprinodon variegatus</name>
    <name type="common">Sheepshead minnow</name>
    <dbReference type="NCBI Taxonomy" id="28743"/>
    <lineage>
        <taxon>Eukaryota</taxon>
        <taxon>Metazoa</taxon>
        <taxon>Chordata</taxon>
        <taxon>Craniata</taxon>
        <taxon>Vertebrata</taxon>
        <taxon>Euteleostomi</taxon>
        <taxon>Actinopterygii</taxon>
        <taxon>Neopterygii</taxon>
        <taxon>Teleostei</taxon>
        <taxon>Neoteleostei</taxon>
        <taxon>Acanthomorphata</taxon>
        <taxon>Ovalentaria</taxon>
        <taxon>Atherinomorphae</taxon>
        <taxon>Cyprinodontiformes</taxon>
        <taxon>Cyprinodontidae</taxon>
        <taxon>Cyprinodon</taxon>
    </lineage>
</organism>
<proteinExistence type="predicted"/>
<dbReference type="STRING" id="28743.ENSCVAP00000024130"/>
<sequence>QTGHFLKGTETSHPISDIFSDPLERFTYLSPIPCTIIPNRIFVGRMDHRVNESNLHQIFFKYGAVKDVKIVKDGLGISKRYGFVTFETQEDVLRILNNANGICFNGRKLCISQAYRKFRVSGQGIGYTAHHERADPHQMSCGTFYLTPFTGQPYTYYKGVAYFHCPSMNPSANDWSDAPNQYQWNIGQVPAPFGAPMYQQQPEYLYQPFDGSCYLPPGPAMEGSTPEVQVIEEKAMLHSPFSPSCVHRKPKYRRHMHPKYYYHLPQPTETPATSVFPVPAPHVG</sequence>
<dbReference type="Proteomes" id="UP000265020">
    <property type="component" value="Unassembled WGS sequence"/>
</dbReference>